<evidence type="ECO:0000256" key="3">
    <source>
        <dbReference type="ARBA" id="ARBA00009381"/>
    </source>
</evidence>
<dbReference type="GO" id="GO:0006751">
    <property type="term" value="P:glutathione catabolic process"/>
    <property type="evidence" value="ECO:0007669"/>
    <property type="project" value="UniProtKB-UniRule"/>
</dbReference>
<dbReference type="Gene3D" id="1.10.246.130">
    <property type="match status" value="1"/>
</dbReference>
<dbReference type="PANTHER" id="PTHR43199">
    <property type="entry name" value="GLUTATHIONE HYDROLASE"/>
    <property type="match status" value="1"/>
</dbReference>
<name>G5JCN9_CROWT</name>
<comment type="catalytic activity">
    <reaction evidence="8 11">
        <text>an N-terminal (5-L-glutamyl)-[peptide] + an alpha-amino acid = 5-L-glutamyl amino acid + an N-terminal L-alpha-aminoacyl-[peptide]</text>
        <dbReference type="Rhea" id="RHEA:23904"/>
        <dbReference type="Rhea" id="RHEA-COMP:9780"/>
        <dbReference type="Rhea" id="RHEA-COMP:9795"/>
        <dbReference type="ChEBI" id="CHEBI:77644"/>
        <dbReference type="ChEBI" id="CHEBI:78597"/>
        <dbReference type="ChEBI" id="CHEBI:78599"/>
        <dbReference type="ChEBI" id="CHEBI:78608"/>
        <dbReference type="EC" id="2.3.2.2"/>
    </reaction>
</comment>
<evidence type="ECO:0000256" key="2">
    <source>
        <dbReference type="ARBA" id="ARBA00001089"/>
    </source>
</evidence>
<evidence type="ECO:0000256" key="4">
    <source>
        <dbReference type="ARBA" id="ARBA00022679"/>
    </source>
</evidence>
<keyword evidence="11" id="KW-0317">Glutathione biosynthesis</keyword>
<evidence type="ECO:0000256" key="10">
    <source>
        <dbReference type="PIRSR" id="PIRSR600101-2"/>
    </source>
</evidence>
<dbReference type="PANTHER" id="PTHR43199:SF1">
    <property type="entry name" value="GLUTATHIONE HYDROLASE PROENZYME"/>
    <property type="match status" value="1"/>
</dbReference>
<keyword evidence="6 11" id="KW-0865">Zymogen</keyword>
<feature type="binding site" evidence="10">
    <location>
        <position position="378"/>
    </location>
    <ligand>
        <name>L-glutamate</name>
        <dbReference type="ChEBI" id="CHEBI:29985"/>
    </ligand>
</feature>
<dbReference type="AlphaFoldDB" id="G5JCN9"/>
<dbReference type="InterPro" id="IPR029055">
    <property type="entry name" value="Ntn_hydrolases_N"/>
</dbReference>
<comment type="catalytic activity">
    <reaction evidence="1 11">
        <text>an S-substituted glutathione + H2O = an S-substituted L-cysteinylglycine + L-glutamate</text>
        <dbReference type="Rhea" id="RHEA:59468"/>
        <dbReference type="ChEBI" id="CHEBI:15377"/>
        <dbReference type="ChEBI" id="CHEBI:29985"/>
        <dbReference type="ChEBI" id="CHEBI:90779"/>
        <dbReference type="ChEBI" id="CHEBI:143103"/>
        <dbReference type="EC" id="3.4.19.13"/>
    </reaction>
</comment>
<keyword evidence="4 11" id="KW-0808">Transferase</keyword>
<sequence length="517" mass="57627">MNRKTRGAIAAGHPKTAEAGQIILELGGNAFDAAIAAMLASFVVESTLTSAGGGGFLLAHTQDQESILFDFFCQTPQLKKSLSEIEFYPVDINFGGATQVFHIGRGSVAVPGSLMGLFTVHQELGQLPFSVLVEPAINYARNGYQVNDYNRVTFEVLEPILRASHESRKIYLSNNELFNIGDIAYIKDFANILEEFAKKGIQEFYQGDIGQQILQDMKEGGYLTQEDLDNYRVIKRKPLNFNYRGYQLLTNPPPSSGGILINYALKILENINLKSYQFGSQDYLQLLALVMNLTNDSREINYDNYLYQDDIISQFLSKKNISDGQNKLQQTINKWGSTTHISVMDEYGNAASVTNSNGEGSSYVIPNTGIMLNNMLGEADLNPLGFHCWPNNCRISSMMSPTIILQEGKPKIVLGSGGSNRIRTVLLQVISNLLDFNFSLEEAINKPRVHWENNLFNLEPTKQLETIENLRLPPDTEIILWQELNMFFGGVHAVRLKEDNSLEAIGDPRRSGVGIIC</sequence>
<evidence type="ECO:0000313" key="12">
    <source>
        <dbReference type="EMBL" id="EHJ10048.1"/>
    </source>
</evidence>
<dbReference type="GeneID" id="88768519"/>
<dbReference type="SUPFAM" id="SSF56235">
    <property type="entry name" value="N-terminal nucleophile aminohydrolases (Ntn hydrolases)"/>
    <property type="match status" value="1"/>
</dbReference>
<dbReference type="PATRIC" id="fig|423471.3.peg.4852"/>
<dbReference type="MEROPS" id="T03.013"/>
<dbReference type="NCBIfam" id="TIGR00066">
    <property type="entry name" value="g_glut_trans"/>
    <property type="match status" value="1"/>
</dbReference>
<dbReference type="RefSeq" id="WP_007312968.1">
    <property type="nucleotide sequence ID" value="NZ_AESD01000795.1"/>
</dbReference>
<dbReference type="InterPro" id="IPR043138">
    <property type="entry name" value="GGT_lsub"/>
</dbReference>
<dbReference type="GO" id="GO:0103068">
    <property type="term" value="F:leukotriene C4 gamma-glutamyl transferase activity"/>
    <property type="evidence" value="ECO:0007669"/>
    <property type="project" value="UniProtKB-EC"/>
</dbReference>
<dbReference type="GO" id="GO:0006750">
    <property type="term" value="P:glutathione biosynthetic process"/>
    <property type="evidence" value="ECO:0007669"/>
    <property type="project" value="UniProtKB-KW"/>
</dbReference>
<evidence type="ECO:0000256" key="1">
    <source>
        <dbReference type="ARBA" id="ARBA00001049"/>
    </source>
</evidence>
<protein>
    <recommendedName>
        <fullName evidence="11">Glutathione hydrolase proenzyme</fullName>
        <ecNumber evidence="11">2.3.2.2</ecNumber>
        <ecNumber evidence="11">3.4.19.13</ecNumber>
    </recommendedName>
    <component>
        <recommendedName>
            <fullName evidence="11">Glutathione hydrolase large chain</fullName>
        </recommendedName>
    </component>
    <component>
        <recommendedName>
            <fullName evidence="11">Glutathione hydrolase small chain</fullName>
        </recommendedName>
    </component>
</protein>
<dbReference type="Gene3D" id="3.60.20.40">
    <property type="match status" value="1"/>
</dbReference>
<comment type="similarity">
    <text evidence="3 11">Belongs to the gamma-glutamyltransferase family.</text>
</comment>
<dbReference type="PRINTS" id="PR01210">
    <property type="entry name" value="GGTRANSPTASE"/>
</dbReference>
<dbReference type="EC" id="2.3.2.2" evidence="11"/>
<accession>G5JCN9</accession>
<proteinExistence type="inferred from homology"/>
<reference evidence="12 13" key="1">
    <citation type="journal article" date="2011" name="Front. Microbiol.">
        <title>Two Strains of Crocosphaera watsonii with Highly Conserved Genomes are Distinguished by Strain-Specific Features.</title>
        <authorList>
            <person name="Bench S.R."/>
            <person name="Ilikchyan I.N."/>
            <person name="Tripp H.J."/>
            <person name="Zehr J.P."/>
        </authorList>
    </citation>
    <scope>NUCLEOTIDE SEQUENCE [LARGE SCALE GENOMIC DNA]</scope>
    <source>
        <strain evidence="12 13">WH 0003</strain>
    </source>
</reference>
<feature type="active site" description="Nucleophile" evidence="9">
    <location>
        <position position="338"/>
    </location>
</feature>
<feature type="binding site" evidence="10">
    <location>
        <position position="419"/>
    </location>
    <ligand>
        <name>L-glutamate</name>
        <dbReference type="ChEBI" id="CHEBI:29985"/>
    </ligand>
</feature>
<evidence type="ECO:0000256" key="11">
    <source>
        <dbReference type="RuleBase" id="RU368036"/>
    </source>
</evidence>
<dbReference type="EMBL" id="AESD01000795">
    <property type="protein sequence ID" value="EHJ10048.1"/>
    <property type="molecule type" value="Genomic_DNA"/>
</dbReference>
<dbReference type="Pfam" id="PF01019">
    <property type="entry name" value="G_glu_transpept"/>
    <property type="match status" value="1"/>
</dbReference>
<dbReference type="EC" id="3.4.19.13" evidence="11"/>
<dbReference type="InterPro" id="IPR043137">
    <property type="entry name" value="GGT_ssub_C"/>
</dbReference>
<evidence type="ECO:0000256" key="8">
    <source>
        <dbReference type="ARBA" id="ARBA00047417"/>
    </source>
</evidence>
<organism evidence="12 13">
    <name type="scientific">Crocosphaera watsonii WH 0003</name>
    <dbReference type="NCBI Taxonomy" id="423471"/>
    <lineage>
        <taxon>Bacteria</taxon>
        <taxon>Bacillati</taxon>
        <taxon>Cyanobacteriota</taxon>
        <taxon>Cyanophyceae</taxon>
        <taxon>Oscillatoriophycideae</taxon>
        <taxon>Chroococcales</taxon>
        <taxon>Aphanothecaceae</taxon>
        <taxon>Crocosphaera</taxon>
    </lineage>
</organism>
<keyword evidence="7 11" id="KW-0012">Acyltransferase</keyword>
<dbReference type="GO" id="GO:0036374">
    <property type="term" value="F:glutathione hydrolase activity"/>
    <property type="evidence" value="ECO:0007669"/>
    <property type="project" value="UniProtKB-UniRule"/>
</dbReference>
<keyword evidence="5 11" id="KW-0378">Hydrolase</keyword>
<gene>
    <name evidence="12" type="ORF">CWATWH0003_5191</name>
</gene>
<comment type="caution">
    <text evidence="12">The sequence shown here is derived from an EMBL/GenBank/DDBJ whole genome shotgun (WGS) entry which is preliminary data.</text>
</comment>
<comment type="pathway">
    <text evidence="11">Sulfur metabolism; glutathione metabolism.</text>
</comment>
<evidence type="ECO:0000256" key="6">
    <source>
        <dbReference type="ARBA" id="ARBA00023145"/>
    </source>
</evidence>
<evidence type="ECO:0000313" key="13">
    <source>
        <dbReference type="Proteomes" id="UP000003477"/>
    </source>
</evidence>
<evidence type="ECO:0000256" key="5">
    <source>
        <dbReference type="ARBA" id="ARBA00022801"/>
    </source>
</evidence>
<dbReference type="InterPro" id="IPR051792">
    <property type="entry name" value="GGT_bact"/>
</dbReference>
<dbReference type="Proteomes" id="UP000003477">
    <property type="component" value="Unassembled WGS sequence"/>
</dbReference>
<dbReference type="InterPro" id="IPR000101">
    <property type="entry name" value="GGT_peptidase"/>
</dbReference>
<dbReference type="UniPathway" id="UPA00204"/>
<comment type="subunit">
    <text evidence="11">This enzyme consists of two polypeptide chains, which are synthesized in precursor form from a single polypeptide.</text>
</comment>
<comment type="PTM">
    <text evidence="11">Cleaved by autocatalysis into a large and a small subunit.</text>
</comment>
<evidence type="ECO:0000256" key="9">
    <source>
        <dbReference type="PIRSR" id="PIRSR600101-1"/>
    </source>
</evidence>
<comment type="catalytic activity">
    <reaction evidence="2 11">
        <text>glutathione + H2O = L-cysteinylglycine + L-glutamate</text>
        <dbReference type="Rhea" id="RHEA:28807"/>
        <dbReference type="ChEBI" id="CHEBI:15377"/>
        <dbReference type="ChEBI" id="CHEBI:29985"/>
        <dbReference type="ChEBI" id="CHEBI:57925"/>
        <dbReference type="ChEBI" id="CHEBI:61694"/>
        <dbReference type="EC" id="3.4.19.13"/>
    </reaction>
</comment>
<evidence type="ECO:0000256" key="7">
    <source>
        <dbReference type="ARBA" id="ARBA00023315"/>
    </source>
</evidence>